<dbReference type="PATRIC" id="fig|270351.6.peg.5700"/>
<dbReference type="EMBL" id="LABX01000044">
    <property type="protein sequence ID" value="KMO38637.1"/>
    <property type="molecule type" value="Genomic_DNA"/>
</dbReference>
<feature type="non-terminal residue" evidence="1">
    <location>
        <position position="58"/>
    </location>
</feature>
<name>A0A0J6SYG9_9HYPH</name>
<dbReference type="SUPFAM" id="SSF53187">
    <property type="entry name" value="Zn-dependent exopeptidases"/>
    <property type="match status" value="1"/>
</dbReference>
<reference evidence="1 2" key="1">
    <citation type="submission" date="2015-03" db="EMBL/GenBank/DDBJ databases">
        <title>Genome sequencing of Methylobacterium aquaticum DSM16371 type strain.</title>
        <authorList>
            <person name="Chaudhry V."/>
            <person name="Patil P.B."/>
        </authorList>
    </citation>
    <scope>NUCLEOTIDE SEQUENCE [LARGE SCALE GENOMIC DNA]</scope>
    <source>
        <strain evidence="1 2">DSM 16371</strain>
    </source>
</reference>
<proteinExistence type="predicted"/>
<accession>A0A0J6SYG9</accession>
<gene>
    <name evidence="1" type="ORF">VP06_05970</name>
</gene>
<dbReference type="Gene3D" id="3.40.630.40">
    <property type="entry name" value="Zn-dependent exopeptidases"/>
    <property type="match status" value="1"/>
</dbReference>
<dbReference type="Proteomes" id="UP000035929">
    <property type="component" value="Unassembled WGS sequence"/>
</dbReference>
<protein>
    <submittedName>
        <fullName evidence="1">N-formylglutamate amidohydrolase</fullName>
    </submittedName>
</protein>
<comment type="caution">
    <text evidence="1">The sequence shown here is derived from an EMBL/GenBank/DDBJ whole genome shotgun (WGS) entry which is preliminary data.</text>
</comment>
<sequence>MPSSSLARDEGATVDVVLGDRFGTSCAPDLIDCAEAAFRGHGLRVVRNKPYAGGFITE</sequence>
<evidence type="ECO:0000313" key="2">
    <source>
        <dbReference type="Proteomes" id="UP000035929"/>
    </source>
</evidence>
<dbReference type="AlphaFoldDB" id="A0A0J6SYG9"/>
<dbReference type="InterPro" id="IPR007709">
    <property type="entry name" value="N-FG_amidohydro"/>
</dbReference>
<evidence type="ECO:0000313" key="1">
    <source>
        <dbReference type="EMBL" id="KMO38637.1"/>
    </source>
</evidence>
<dbReference type="GO" id="GO:0016787">
    <property type="term" value="F:hydrolase activity"/>
    <property type="evidence" value="ECO:0007669"/>
    <property type="project" value="UniProtKB-KW"/>
</dbReference>
<keyword evidence="1" id="KW-0378">Hydrolase</keyword>
<organism evidence="1 2">
    <name type="scientific">Methylobacterium aquaticum</name>
    <dbReference type="NCBI Taxonomy" id="270351"/>
    <lineage>
        <taxon>Bacteria</taxon>
        <taxon>Pseudomonadati</taxon>
        <taxon>Pseudomonadota</taxon>
        <taxon>Alphaproteobacteria</taxon>
        <taxon>Hyphomicrobiales</taxon>
        <taxon>Methylobacteriaceae</taxon>
        <taxon>Methylobacterium</taxon>
    </lineage>
</organism>
<dbReference type="Pfam" id="PF05013">
    <property type="entry name" value="FGase"/>
    <property type="match status" value="1"/>
</dbReference>